<dbReference type="InterPro" id="IPR032806">
    <property type="entry name" value="YbfD_N"/>
</dbReference>
<dbReference type="Proteomes" id="UP000220922">
    <property type="component" value="Unassembled WGS sequence"/>
</dbReference>
<dbReference type="InterPro" id="IPR051698">
    <property type="entry name" value="Transposase_11-like"/>
</dbReference>
<dbReference type="GO" id="GO:0006313">
    <property type="term" value="P:DNA transposition"/>
    <property type="evidence" value="ECO:0007669"/>
    <property type="project" value="InterPro"/>
</dbReference>
<dbReference type="NCBIfam" id="NF033564">
    <property type="entry name" value="transpos_ISAs1"/>
    <property type="match status" value="1"/>
</dbReference>
<evidence type="ECO:0008006" key="5">
    <source>
        <dbReference type="Google" id="ProtNLM"/>
    </source>
</evidence>
<dbReference type="PANTHER" id="PTHR30298:SF0">
    <property type="entry name" value="PROTEIN YBFL-RELATED"/>
    <property type="match status" value="1"/>
</dbReference>
<dbReference type="GO" id="GO:0003677">
    <property type="term" value="F:DNA binding"/>
    <property type="evidence" value="ECO:0007669"/>
    <property type="project" value="InterPro"/>
</dbReference>
<reference evidence="3 4" key="1">
    <citation type="submission" date="2016-05" db="EMBL/GenBank/DDBJ databases">
        <authorList>
            <person name="Lavstsen T."/>
            <person name="Jespersen J.S."/>
        </authorList>
    </citation>
    <scope>NUCLEOTIDE SEQUENCE [LARGE SCALE GENOMIC DNA]</scope>
    <source>
        <strain evidence="3 4">B7-9</strain>
    </source>
</reference>
<organism evidence="3 4">
    <name type="scientific">Candidatus Chloroploca asiatica</name>
    <dbReference type="NCBI Taxonomy" id="1506545"/>
    <lineage>
        <taxon>Bacteria</taxon>
        <taxon>Bacillati</taxon>
        <taxon>Chloroflexota</taxon>
        <taxon>Chloroflexia</taxon>
        <taxon>Chloroflexales</taxon>
        <taxon>Chloroflexineae</taxon>
        <taxon>Oscillochloridaceae</taxon>
        <taxon>Candidatus Chloroploca</taxon>
    </lineage>
</organism>
<protein>
    <recommendedName>
        <fullName evidence="5">Transposase</fullName>
    </recommendedName>
</protein>
<name>A0A2H3KQU6_9CHLR</name>
<gene>
    <name evidence="3" type="ORF">A9Q02_22880</name>
</gene>
<feature type="domain" description="H repeat-associated protein N-terminal" evidence="2">
    <location>
        <begin position="26"/>
        <end position="110"/>
    </location>
</feature>
<dbReference type="InterPro" id="IPR047647">
    <property type="entry name" value="ISAs1_transpos"/>
</dbReference>
<evidence type="ECO:0000313" key="3">
    <source>
        <dbReference type="EMBL" id="PDW00810.1"/>
    </source>
</evidence>
<proteinExistence type="predicted"/>
<evidence type="ECO:0000313" key="4">
    <source>
        <dbReference type="Proteomes" id="UP000220922"/>
    </source>
</evidence>
<dbReference type="GO" id="GO:0004803">
    <property type="term" value="F:transposase activity"/>
    <property type="evidence" value="ECO:0007669"/>
    <property type="project" value="InterPro"/>
</dbReference>
<dbReference type="OrthoDB" id="145986at2"/>
<dbReference type="InterPro" id="IPR002559">
    <property type="entry name" value="Transposase_11"/>
</dbReference>
<feature type="domain" description="Transposase IS4-like" evidence="1">
    <location>
        <begin position="130"/>
        <end position="358"/>
    </location>
</feature>
<keyword evidence="4" id="KW-1185">Reference proteome</keyword>
<dbReference type="AlphaFoldDB" id="A0A2H3KQU6"/>
<evidence type="ECO:0000259" key="2">
    <source>
        <dbReference type="Pfam" id="PF13808"/>
    </source>
</evidence>
<sequence length="396" mass="43569">MNATTVTVQPFGSEQPLTLDLAAIYQQFQQVPDLRHRRGVRYPLAVMLTIALWAKLAGANQLRAIAEWARERQDELAAQFALPRTTMPHPTTWSRVLASAVAAEALDHALMPLLLPPPTGEVPARASQQIALDGKAVRGTIPRGYSQGVHLLSASAVETGVVVAQESVTSKENELVAAPRLLKRLNLQGTIISGDAMFAQRSLSIQVVEDGGDYCWIVKENQPTLFADLKLLFSPKVIPVAKGFSPIPLDFITVEQCDKGHGRREYRQLTTSCLLEGYSDWPYLAQAFRMVRIVYQGRDFSCEERYGITSAPRSAVSARRLLEVVRGHWQIENGLHYRRDVTLGEDASQVRMGQAPHILACLNNAVCALATRGGQSNLAALQRSLAAAIDRLLFRA</sequence>
<dbReference type="RefSeq" id="WP_097650747.1">
    <property type="nucleotide sequence ID" value="NZ_LYXE01000028.1"/>
</dbReference>
<dbReference type="PANTHER" id="PTHR30298">
    <property type="entry name" value="H REPEAT-ASSOCIATED PREDICTED TRANSPOSASE"/>
    <property type="match status" value="1"/>
</dbReference>
<dbReference type="EMBL" id="LYXE01000028">
    <property type="protein sequence ID" value="PDW00810.1"/>
    <property type="molecule type" value="Genomic_DNA"/>
</dbReference>
<evidence type="ECO:0000259" key="1">
    <source>
        <dbReference type="Pfam" id="PF01609"/>
    </source>
</evidence>
<dbReference type="Pfam" id="PF01609">
    <property type="entry name" value="DDE_Tnp_1"/>
    <property type="match status" value="1"/>
</dbReference>
<accession>A0A2H3KQU6</accession>
<comment type="caution">
    <text evidence="3">The sequence shown here is derived from an EMBL/GenBank/DDBJ whole genome shotgun (WGS) entry which is preliminary data.</text>
</comment>
<dbReference type="Pfam" id="PF13808">
    <property type="entry name" value="DDE_Tnp_1_assoc"/>
    <property type="match status" value="1"/>
</dbReference>